<name>A0A094K2M1_9GAMM</name>
<evidence type="ECO:0000313" key="2">
    <source>
        <dbReference type="EMBL" id="KFZ38906.1"/>
    </source>
</evidence>
<dbReference type="AlphaFoldDB" id="A0A094K2M1"/>
<dbReference type="RefSeq" id="WP_037438611.1">
    <property type="nucleotide sequence ID" value="NZ_JPEO01000001.1"/>
</dbReference>
<gene>
    <name evidence="2" type="ORF">HR45_00430</name>
</gene>
<keyword evidence="1" id="KW-0472">Membrane</keyword>
<feature type="transmembrane region" description="Helical" evidence="1">
    <location>
        <begin position="30"/>
        <end position="49"/>
    </location>
</feature>
<reference evidence="2 3" key="1">
    <citation type="submission" date="2014-06" db="EMBL/GenBank/DDBJ databases">
        <title>Shewanella sp. YQH10.</title>
        <authorList>
            <person name="Liu Y."/>
            <person name="Zeng R."/>
        </authorList>
    </citation>
    <scope>NUCLEOTIDE SEQUENCE [LARGE SCALE GENOMIC DNA]</scope>
    <source>
        <strain evidence="2 3">YQH10</strain>
    </source>
</reference>
<keyword evidence="1" id="KW-0812">Transmembrane</keyword>
<feature type="transmembrane region" description="Helical" evidence="1">
    <location>
        <begin position="7"/>
        <end position="24"/>
    </location>
</feature>
<keyword evidence="1" id="KW-1133">Transmembrane helix</keyword>
<keyword evidence="3" id="KW-1185">Reference proteome</keyword>
<dbReference type="EMBL" id="JPEO01000001">
    <property type="protein sequence ID" value="KFZ38906.1"/>
    <property type="molecule type" value="Genomic_DNA"/>
</dbReference>
<proteinExistence type="predicted"/>
<organism evidence="2 3">
    <name type="scientific">Shewanella mangrovi</name>
    <dbReference type="NCBI Taxonomy" id="1515746"/>
    <lineage>
        <taxon>Bacteria</taxon>
        <taxon>Pseudomonadati</taxon>
        <taxon>Pseudomonadota</taxon>
        <taxon>Gammaproteobacteria</taxon>
        <taxon>Alteromonadales</taxon>
        <taxon>Shewanellaceae</taxon>
        <taxon>Shewanella</taxon>
    </lineage>
</organism>
<evidence type="ECO:0000256" key="1">
    <source>
        <dbReference type="SAM" id="Phobius"/>
    </source>
</evidence>
<sequence>MDPRINRIYLIAAAIISPSLSFLLRDDSILARSICMLLVFVAMICAALFHNEWAKNQQHDQQDN</sequence>
<evidence type="ECO:0000313" key="3">
    <source>
        <dbReference type="Proteomes" id="UP000029264"/>
    </source>
</evidence>
<comment type="caution">
    <text evidence="2">The sequence shown here is derived from an EMBL/GenBank/DDBJ whole genome shotgun (WGS) entry which is preliminary data.</text>
</comment>
<accession>A0A094K2M1</accession>
<protein>
    <submittedName>
        <fullName evidence="2">Uncharacterized protein</fullName>
    </submittedName>
</protein>
<dbReference type="Proteomes" id="UP000029264">
    <property type="component" value="Unassembled WGS sequence"/>
</dbReference>